<comment type="caution">
    <text evidence="2">The sequence shown here is derived from an EMBL/GenBank/DDBJ whole genome shotgun (WGS) entry which is preliminary data.</text>
</comment>
<dbReference type="Pfam" id="PF21747">
    <property type="entry name" value="YpoC"/>
    <property type="match status" value="1"/>
</dbReference>
<gene>
    <name evidence="2" type="ORF">NDK43_04925</name>
</gene>
<proteinExistence type="predicted"/>
<dbReference type="Proteomes" id="UP001523262">
    <property type="component" value="Unassembled WGS sequence"/>
</dbReference>
<reference evidence="2 3" key="1">
    <citation type="submission" date="2022-06" db="EMBL/GenBank/DDBJ databases">
        <authorList>
            <person name="Jeon C.O."/>
        </authorList>
    </citation>
    <scope>NUCLEOTIDE SEQUENCE [LARGE SCALE GENOMIC DNA]</scope>
    <source>
        <strain evidence="2 3">KCTC 13943</strain>
    </source>
</reference>
<feature type="domain" description="YpoC-like" evidence="1">
    <location>
        <begin position="20"/>
        <end position="128"/>
    </location>
</feature>
<evidence type="ECO:0000259" key="1">
    <source>
        <dbReference type="Pfam" id="PF21747"/>
    </source>
</evidence>
<evidence type="ECO:0000313" key="3">
    <source>
        <dbReference type="Proteomes" id="UP001523262"/>
    </source>
</evidence>
<protein>
    <recommendedName>
        <fullName evidence="1">YpoC-like domain-containing protein</fullName>
    </recommendedName>
</protein>
<evidence type="ECO:0000313" key="2">
    <source>
        <dbReference type="EMBL" id="MCM2531852.1"/>
    </source>
</evidence>
<keyword evidence="3" id="KW-1185">Reference proteome</keyword>
<name>A0ABT0W6A4_9BACI</name>
<accession>A0ABT0W6A4</accession>
<sequence>MLLLMDNRFDLTKPAQNPNEEISSLLEEWNDIKVDLEECYNKRDQAKTLINMKKGIELFQHLMFLTNEKPIILIEHIEWNLLEYKPVNITERFAFIKSMPNLFHSFRQLSELMVEQEKQFMKKNSMKKASKPNG</sequence>
<dbReference type="InterPro" id="IPR048427">
    <property type="entry name" value="YpoC"/>
</dbReference>
<organism evidence="2 3">
    <name type="scientific">Neobacillus pocheonensis</name>
    <dbReference type="NCBI Taxonomy" id="363869"/>
    <lineage>
        <taxon>Bacteria</taxon>
        <taxon>Bacillati</taxon>
        <taxon>Bacillota</taxon>
        <taxon>Bacilli</taxon>
        <taxon>Bacillales</taxon>
        <taxon>Bacillaceae</taxon>
        <taxon>Neobacillus</taxon>
    </lineage>
</organism>
<dbReference type="EMBL" id="JAMQCR010000001">
    <property type="protein sequence ID" value="MCM2531852.1"/>
    <property type="molecule type" value="Genomic_DNA"/>
</dbReference>